<keyword evidence="9" id="KW-0560">Oxidoreductase</keyword>
<feature type="domain" description="FAD-binding FR-type" evidence="14">
    <location>
        <begin position="236"/>
        <end position="336"/>
    </location>
</feature>
<feature type="transmembrane region" description="Helical" evidence="13">
    <location>
        <begin position="64"/>
        <end position="91"/>
    </location>
</feature>
<dbReference type="Gene3D" id="2.40.30.10">
    <property type="entry name" value="Translation factors"/>
    <property type="match status" value="1"/>
</dbReference>
<name>A0A506XVJ9_9MICO</name>
<dbReference type="PANTHER" id="PTHR47354:SF8">
    <property type="entry name" value="1,2-PHENYLACETYL-COA EPOXIDASE, SUBUNIT E"/>
    <property type="match status" value="1"/>
</dbReference>
<feature type="transmembrane region" description="Helical" evidence="13">
    <location>
        <begin position="149"/>
        <end position="168"/>
    </location>
</feature>
<dbReference type="PROSITE" id="PS51384">
    <property type="entry name" value="FAD_FR"/>
    <property type="match status" value="1"/>
</dbReference>
<evidence type="ECO:0000259" key="14">
    <source>
        <dbReference type="PROSITE" id="PS51384"/>
    </source>
</evidence>
<dbReference type="InterPro" id="IPR050415">
    <property type="entry name" value="MRET"/>
</dbReference>
<dbReference type="EMBL" id="VHQG01000005">
    <property type="protein sequence ID" value="TPW74196.1"/>
    <property type="molecule type" value="Genomic_DNA"/>
</dbReference>
<organism evidence="15 16">
    <name type="scientific">Schumannella soli</name>
    <dbReference type="NCBI Taxonomy" id="2590779"/>
    <lineage>
        <taxon>Bacteria</taxon>
        <taxon>Bacillati</taxon>
        <taxon>Actinomycetota</taxon>
        <taxon>Actinomycetes</taxon>
        <taxon>Micrococcales</taxon>
        <taxon>Microbacteriaceae</taxon>
        <taxon>Schumannella</taxon>
    </lineage>
</organism>
<keyword evidence="10" id="KW-0408">Iron</keyword>
<dbReference type="InterPro" id="IPR017927">
    <property type="entry name" value="FAD-bd_FR_type"/>
</dbReference>
<dbReference type="GO" id="GO:0051537">
    <property type="term" value="F:2 iron, 2 sulfur cluster binding"/>
    <property type="evidence" value="ECO:0007669"/>
    <property type="project" value="UniProtKB-KW"/>
</dbReference>
<protein>
    <submittedName>
        <fullName evidence="15">Oxidoreductase</fullName>
    </submittedName>
</protein>
<dbReference type="GO" id="GO:0050660">
    <property type="term" value="F:flavin adenine dinucleotide binding"/>
    <property type="evidence" value="ECO:0007669"/>
    <property type="project" value="TreeGrafter"/>
</dbReference>
<evidence type="ECO:0000313" key="15">
    <source>
        <dbReference type="EMBL" id="TPW74196.1"/>
    </source>
</evidence>
<evidence type="ECO:0000256" key="1">
    <source>
        <dbReference type="ARBA" id="ARBA00001974"/>
    </source>
</evidence>
<keyword evidence="4 13" id="KW-0812">Transmembrane</keyword>
<keyword evidence="8 13" id="KW-1133">Transmembrane helix</keyword>
<evidence type="ECO:0000256" key="4">
    <source>
        <dbReference type="ARBA" id="ARBA00022692"/>
    </source>
</evidence>
<keyword evidence="12 13" id="KW-0472">Membrane</keyword>
<dbReference type="InterPro" id="IPR013112">
    <property type="entry name" value="FAD-bd_8"/>
</dbReference>
<feature type="transmembrane region" description="Helical" evidence="13">
    <location>
        <begin position="180"/>
        <end position="198"/>
    </location>
</feature>
<comment type="caution">
    <text evidence="15">The sequence shown here is derived from an EMBL/GenBank/DDBJ whole genome shotgun (WGS) entry which is preliminary data.</text>
</comment>
<keyword evidence="11" id="KW-0411">Iron-sulfur</keyword>
<evidence type="ECO:0000256" key="3">
    <source>
        <dbReference type="ARBA" id="ARBA00022630"/>
    </source>
</evidence>
<evidence type="ECO:0000256" key="6">
    <source>
        <dbReference type="ARBA" id="ARBA00022723"/>
    </source>
</evidence>
<dbReference type="Proteomes" id="UP000316252">
    <property type="component" value="Unassembled WGS sequence"/>
</dbReference>
<evidence type="ECO:0000256" key="11">
    <source>
        <dbReference type="ARBA" id="ARBA00023014"/>
    </source>
</evidence>
<keyword evidence="5" id="KW-0001">2Fe-2S</keyword>
<dbReference type="SUPFAM" id="SSF52343">
    <property type="entry name" value="Ferredoxin reductase-like, C-terminal NADP-linked domain"/>
    <property type="match status" value="1"/>
</dbReference>
<dbReference type="GO" id="GO:0046872">
    <property type="term" value="F:metal ion binding"/>
    <property type="evidence" value="ECO:0007669"/>
    <property type="project" value="UniProtKB-KW"/>
</dbReference>
<keyword evidence="6" id="KW-0479">Metal-binding</keyword>
<dbReference type="Pfam" id="PF01794">
    <property type="entry name" value="Ferric_reduct"/>
    <property type="match status" value="1"/>
</dbReference>
<evidence type="ECO:0000256" key="10">
    <source>
        <dbReference type="ARBA" id="ARBA00023004"/>
    </source>
</evidence>
<evidence type="ECO:0000256" key="5">
    <source>
        <dbReference type="ARBA" id="ARBA00022714"/>
    </source>
</evidence>
<evidence type="ECO:0000256" key="7">
    <source>
        <dbReference type="ARBA" id="ARBA00022827"/>
    </source>
</evidence>
<sequence>MTGLLTAPTATASAAPAVSSRLRRHRRRHARADLLTIVAWASTALAVSLFLADGVTITGLGDALTAGGIIAGLVGSNLVLIMLVLAARIPLIDRTIGHDRAIAGHRRLGKPAFYLLLGHGALLTAGYAYNDRVNVAAETASLFSSPDMPLAYLSIALFVAVIVTSLIAVRRRLRYEVWHLIHLLSYGAVIAALPHQFSQGQVFAEGTAQRVYWIALYVVALGSIVTFRFVEPLVQSLRHRVVVDRVERIGADAVSIHLRGRGLSRLKAEGGQFFQWRFWSRRTWWHAHPISLSSAPTDHSARITIRELGDGTRRLAQLVPGTPVSFEGPYGVFTDSARGRDEIVVVTAGIGMTPARALLERLEAAPGAVTVLVRASDATSTYLWQEIHEICRQRGWRSYLSIGRRADGAAGWLSQEDRDRGVTFDSVFPRAAAAETYICGSDAWADLVEAELEQRSADPRHIHRERFDW</sequence>
<feature type="transmembrane region" description="Helical" evidence="13">
    <location>
        <begin position="32"/>
        <end position="52"/>
    </location>
</feature>
<evidence type="ECO:0000256" key="13">
    <source>
        <dbReference type="SAM" id="Phobius"/>
    </source>
</evidence>
<dbReference type="SUPFAM" id="SSF63380">
    <property type="entry name" value="Riboflavin synthase domain-like"/>
    <property type="match status" value="1"/>
</dbReference>
<dbReference type="InterPro" id="IPR039261">
    <property type="entry name" value="FNR_nucleotide-bd"/>
</dbReference>
<accession>A0A506XVJ9</accession>
<dbReference type="OrthoDB" id="9801223at2"/>
<feature type="transmembrane region" description="Helical" evidence="13">
    <location>
        <begin position="210"/>
        <end position="230"/>
    </location>
</feature>
<evidence type="ECO:0000313" key="16">
    <source>
        <dbReference type="Proteomes" id="UP000316252"/>
    </source>
</evidence>
<dbReference type="RefSeq" id="WP_141164774.1">
    <property type="nucleotide sequence ID" value="NZ_VHQG01000005.1"/>
</dbReference>
<reference evidence="15 16" key="1">
    <citation type="submission" date="2019-06" db="EMBL/GenBank/DDBJ databases">
        <authorList>
            <person name="Li F."/>
        </authorList>
    </citation>
    <scope>NUCLEOTIDE SEQUENCE [LARGE SCALE GENOMIC DNA]</scope>
    <source>
        <strain evidence="15 16">10F1D-1</strain>
    </source>
</reference>
<feature type="transmembrane region" description="Helical" evidence="13">
    <location>
        <begin position="112"/>
        <end position="129"/>
    </location>
</feature>
<dbReference type="PANTHER" id="PTHR47354">
    <property type="entry name" value="NADH OXIDOREDUCTASE HCR"/>
    <property type="match status" value="1"/>
</dbReference>
<dbReference type="Gene3D" id="3.40.50.80">
    <property type="entry name" value="Nucleotide-binding domain of ferredoxin-NADP reductase (FNR) module"/>
    <property type="match status" value="1"/>
</dbReference>
<keyword evidence="7" id="KW-0274">FAD</keyword>
<comment type="subcellular location">
    <subcellularLocation>
        <location evidence="2">Membrane</location>
        <topology evidence="2">Multi-pass membrane protein</topology>
    </subcellularLocation>
</comment>
<evidence type="ECO:0000256" key="8">
    <source>
        <dbReference type="ARBA" id="ARBA00022989"/>
    </source>
</evidence>
<dbReference type="GO" id="GO:0016491">
    <property type="term" value="F:oxidoreductase activity"/>
    <property type="evidence" value="ECO:0007669"/>
    <property type="project" value="UniProtKB-KW"/>
</dbReference>
<evidence type="ECO:0000256" key="12">
    <source>
        <dbReference type="ARBA" id="ARBA00023136"/>
    </source>
</evidence>
<dbReference type="InterPro" id="IPR017938">
    <property type="entry name" value="Riboflavin_synthase-like_b-brl"/>
</dbReference>
<gene>
    <name evidence="15" type="ORF">FJ657_16340</name>
</gene>
<dbReference type="AlphaFoldDB" id="A0A506XVJ9"/>
<keyword evidence="3" id="KW-0285">Flavoprotein</keyword>
<proteinExistence type="predicted"/>
<comment type="cofactor">
    <cofactor evidence="1">
        <name>FAD</name>
        <dbReference type="ChEBI" id="CHEBI:57692"/>
    </cofactor>
</comment>
<keyword evidence="16" id="KW-1185">Reference proteome</keyword>
<evidence type="ECO:0000256" key="2">
    <source>
        <dbReference type="ARBA" id="ARBA00004141"/>
    </source>
</evidence>
<dbReference type="InterPro" id="IPR013130">
    <property type="entry name" value="Fe3_Rdtase_TM_dom"/>
</dbReference>
<dbReference type="GO" id="GO:0016020">
    <property type="term" value="C:membrane"/>
    <property type="evidence" value="ECO:0007669"/>
    <property type="project" value="UniProtKB-SubCell"/>
</dbReference>
<evidence type="ECO:0000256" key="9">
    <source>
        <dbReference type="ARBA" id="ARBA00023002"/>
    </source>
</evidence>
<dbReference type="Pfam" id="PF08022">
    <property type="entry name" value="FAD_binding_8"/>
    <property type="match status" value="1"/>
</dbReference>